<dbReference type="Proteomes" id="UP000822688">
    <property type="component" value="Chromosome 7"/>
</dbReference>
<proteinExistence type="predicted"/>
<organism evidence="1 2">
    <name type="scientific">Ceratodon purpureus</name>
    <name type="common">Fire moss</name>
    <name type="synonym">Dicranum purpureum</name>
    <dbReference type="NCBI Taxonomy" id="3225"/>
    <lineage>
        <taxon>Eukaryota</taxon>
        <taxon>Viridiplantae</taxon>
        <taxon>Streptophyta</taxon>
        <taxon>Embryophyta</taxon>
        <taxon>Bryophyta</taxon>
        <taxon>Bryophytina</taxon>
        <taxon>Bryopsida</taxon>
        <taxon>Dicranidae</taxon>
        <taxon>Pseudoditrichales</taxon>
        <taxon>Ditrichaceae</taxon>
        <taxon>Ceratodon</taxon>
    </lineage>
</organism>
<reference evidence="1" key="1">
    <citation type="submission" date="2020-06" db="EMBL/GenBank/DDBJ databases">
        <title>WGS assembly of Ceratodon purpureus strain R40.</title>
        <authorList>
            <person name="Carey S.B."/>
            <person name="Jenkins J."/>
            <person name="Shu S."/>
            <person name="Lovell J.T."/>
            <person name="Sreedasyam A."/>
            <person name="Maumus F."/>
            <person name="Tiley G.P."/>
            <person name="Fernandez-Pozo N."/>
            <person name="Barry K."/>
            <person name="Chen C."/>
            <person name="Wang M."/>
            <person name="Lipzen A."/>
            <person name="Daum C."/>
            <person name="Saski C.A."/>
            <person name="Payton A.C."/>
            <person name="Mcbreen J.C."/>
            <person name="Conrad R.E."/>
            <person name="Kollar L.M."/>
            <person name="Olsson S."/>
            <person name="Huttunen S."/>
            <person name="Landis J.B."/>
            <person name="Wickett N.J."/>
            <person name="Johnson M.G."/>
            <person name="Rensing S.A."/>
            <person name="Grimwood J."/>
            <person name="Schmutz J."/>
            <person name="Mcdaniel S.F."/>
        </authorList>
    </citation>
    <scope>NUCLEOTIDE SEQUENCE</scope>
    <source>
        <strain evidence="1">R40</strain>
    </source>
</reference>
<evidence type="ECO:0000313" key="1">
    <source>
        <dbReference type="EMBL" id="KAG0566114.1"/>
    </source>
</evidence>
<gene>
    <name evidence="1" type="ORF">KC19_7G039500</name>
</gene>
<sequence length="123" mass="13714">MIRSLQALACLAGVRSQRRVRWIHSKNVFGNPPSAGFTCSIPLQHEHFLRSNLLRSNLLRTTKTLHASDLNLQQYPRALKPPGFTSQRLPSRAPNSGHFPVDSFTQARSSSLLLPCLLVTSLL</sequence>
<dbReference type="AlphaFoldDB" id="A0A8T0H6V3"/>
<name>A0A8T0H6V3_CERPU</name>
<accession>A0A8T0H6V3</accession>
<protein>
    <submittedName>
        <fullName evidence="1">Uncharacterized protein</fullName>
    </submittedName>
</protein>
<keyword evidence="2" id="KW-1185">Reference proteome</keyword>
<comment type="caution">
    <text evidence="1">The sequence shown here is derived from an EMBL/GenBank/DDBJ whole genome shotgun (WGS) entry which is preliminary data.</text>
</comment>
<dbReference type="EMBL" id="CM026428">
    <property type="protein sequence ID" value="KAG0566114.1"/>
    <property type="molecule type" value="Genomic_DNA"/>
</dbReference>
<evidence type="ECO:0000313" key="2">
    <source>
        <dbReference type="Proteomes" id="UP000822688"/>
    </source>
</evidence>